<feature type="non-terminal residue" evidence="1">
    <location>
        <position position="1"/>
    </location>
</feature>
<keyword evidence="2" id="KW-1185">Reference proteome</keyword>
<name>A0A392VG57_9FABA</name>
<sequence>VLERSLSELGRRVARCSPAFAQHHQIEIFLCLIFASRRQSSLGEQYWD</sequence>
<comment type="caution">
    <text evidence="1">The sequence shown here is derived from an EMBL/GenBank/DDBJ whole genome shotgun (WGS) entry which is preliminary data.</text>
</comment>
<organism evidence="1 2">
    <name type="scientific">Trifolium medium</name>
    <dbReference type="NCBI Taxonomy" id="97028"/>
    <lineage>
        <taxon>Eukaryota</taxon>
        <taxon>Viridiplantae</taxon>
        <taxon>Streptophyta</taxon>
        <taxon>Embryophyta</taxon>
        <taxon>Tracheophyta</taxon>
        <taxon>Spermatophyta</taxon>
        <taxon>Magnoliopsida</taxon>
        <taxon>eudicotyledons</taxon>
        <taxon>Gunneridae</taxon>
        <taxon>Pentapetalae</taxon>
        <taxon>rosids</taxon>
        <taxon>fabids</taxon>
        <taxon>Fabales</taxon>
        <taxon>Fabaceae</taxon>
        <taxon>Papilionoideae</taxon>
        <taxon>50 kb inversion clade</taxon>
        <taxon>NPAAA clade</taxon>
        <taxon>Hologalegina</taxon>
        <taxon>IRL clade</taxon>
        <taxon>Trifolieae</taxon>
        <taxon>Trifolium</taxon>
    </lineage>
</organism>
<dbReference type="Proteomes" id="UP000265520">
    <property type="component" value="Unassembled WGS sequence"/>
</dbReference>
<protein>
    <submittedName>
        <fullName evidence="1">Uncharacterized protein</fullName>
    </submittedName>
</protein>
<accession>A0A392VG57</accession>
<evidence type="ECO:0000313" key="2">
    <source>
        <dbReference type="Proteomes" id="UP000265520"/>
    </source>
</evidence>
<reference evidence="1 2" key="1">
    <citation type="journal article" date="2018" name="Front. Plant Sci.">
        <title>Red Clover (Trifolium pratense) and Zigzag Clover (T. medium) - A Picture of Genomic Similarities and Differences.</title>
        <authorList>
            <person name="Dluhosova J."/>
            <person name="Istvanek J."/>
            <person name="Nedelnik J."/>
            <person name="Repkova J."/>
        </authorList>
    </citation>
    <scope>NUCLEOTIDE SEQUENCE [LARGE SCALE GENOMIC DNA]</scope>
    <source>
        <strain evidence="2">cv. 10/8</strain>
        <tissue evidence="1">Leaf</tissue>
    </source>
</reference>
<evidence type="ECO:0000313" key="1">
    <source>
        <dbReference type="EMBL" id="MCI87376.1"/>
    </source>
</evidence>
<dbReference type="EMBL" id="LXQA011164466">
    <property type="protein sequence ID" value="MCI87376.1"/>
    <property type="molecule type" value="Genomic_DNA"/>
</dbReference>
<proteinExistence type="predicted"/>
<dbReference type="AlphaFoldDB" id="A0A392VG57"/>